<proteinExistence type="predicted"/>
<dbReference type="HOGENOM" id="CLU_1982995_0_0_1"/>
<evidence type="ECO:0000313" key="2">
    <source>
        <dbReference type="EMBL" id="KIJ24545.1"/>
    </source>
</evidence>
<dbReference type="AlphaFoldDB" id="A0A0C9UH73"/>
<feature type="compositionally biased region" description="Low complexity" evidence="1">
    <location>
        <begin position="53"/>
        <end position="62"/>
    </location>
</feature>
<protein>
    <submittedName>
        <fullName evidence="2">Uncharacterized protein</fullName>
    </submittedName>
</protein>
<evidence type="ECO:0000313" key="3">
    <source>
        <dbReference type="Proteomes" id="UP000054279"/>
    </source>
</evidence>
<evidence type="ECO:0000256" key="1">
    <source>
        <dbReference type="SAM" id="MobiDB-lite"/>
    </source>
</evidence>
<keyword evidence="3" id="KW-1185">Reference proteome</keyword>
<organism evidence="2 3">
    <name type="scientific">Sphaerobolus stellatus (strain SS14)</name>
    <dbReference type="NCBI Taxonomy" id="990650"/>
    <lineage>
        <taxon>Eukaryota</taxon>
        <taxon>Fungi</taxon>
        <taxon>Dikarya</taxon>
        <taxon>Basidiomycota</taxon>
        <taxon>Agaricomycotina</taxon>
        <taxon>Agaricomycetes</taxon>
        <taxon>Phallomycetidae</taxon>
        <taxon>Geastrales</taxon>
        <taxon>Sphaerobolaceae</taxon>
        <taxon>Sphaerobolus</taxon>
    </lineage>
</organism>
<name>A0A0C9UH73_SPHS4</name>
<dbReference type="EMBL" id="KN837479">
    <property type="protein sequence ID" value="KIJ24545.1"/>
    <property type="molecule type" value="Genomic_DNA"/>
</dbReference>
<feature type="region of interest" description="Disordered" evidence="1">
    <location>
        <begin position="17"/>
        <end position="62"/>
    </location>
</feature>
<reference evidence="2 3" key="1">
    <citation type="submission" date="2014-06" db="EMBL/GenBank/DDBJ databases">
        <title>Evolutionary Origins and Diversification of the Mycorrhizal Mutualists.</title>
        <authorList>
            <consortium name="DOE Joint Genome Institute"/>
            <consortium name="Mycorrhizal Genomics Consortium"/>
            <person name="Kohler A."/>
            <person name="Kuo A."/>
            <person name="Nagy L.G."/>
            <person name="Floudas D."/>
            <person name="Copeland A."/>
            <person name="Barry K.W."/>
            <person name="Cichocki N."/>
            <person name="Veneault-Fourrey C."/>
            <person name="LaButti K."/>
            <person name="Lindquist E.A."/>
            <person name="Lipzen A."/>
            <person name="Lundell T."/>
            <person name="Morin E."/>
            <person name="Murat C."/>
            <person name="Riley R."/>
            <person name="Ohm R."/>
            <person name="Sun H."/>
            <person name="Tunlid A."/>
            <person name="Henrissat B."/>
            <person name="Grigoriev I.V."/>
            <person name="Hibbett D.S."/>
            <person name="Martin F."/>
        </authorList>
    </citation>
    <scope>NUCLEOTIDE SEQUENCE [LARGE SCALE GENOMIC DNA]</scope>
    <source>
        <strain evidence="2 3">SS14</strain>
    </source>
</reference>
<accession>A0A0C9UH73</accession>
<dbReference type="Proteomes" id="UP000054279">
    <property type="component" value="Unassembled WGS sequence"/>
</dbReference>
<sequence>MKERFAGQPAMHNAIVPTPIAGASQSQPRQATVRGFSRPRPPSVMGSHHVPRSPRSLSLPTPSLTNVLPAPAVDMPPYVAHAYTPLAAPSLNPLPAPQLYFDTYGVLHIGYEGTGHTADTGYNGYD</sequence>
<gene>
    <name evidence="2" type="ORF">M422DRAFT_56374</name>
</gene>